<accession>A0ABS1BAI9</accession>
<dbReference type="Pfam" id="PF04234">
    <property type="entry name" value="CopC"/>
    <property type="match status" value="1"/>
</dbReference>
<evidence type="ECO:0000256" key="10">
    <source>
        <dbReference type="SAM" id="Phobius"/>
    </source>
</evidence>
<dbReference type="InterPro" id="IPR007348">
    <property type="entry name" value="CopC_dom"/>
</dbReference>
<dbReference type="PANTHER" id="PTHR34820">
    <property type="entry name" value="INNER MEMBRANE PROTEIN YEBZ"/>
    <property type="match status" value="1"/>
</dbReference>
<evidence type="ECO:0000256" key="7">
    <source>
        <dbReference type="ARBA" id="ARBA00023008"/>
    </source>
</evidence>
<evidence type="ECO:0000256" key="3">
    <source>
        <dbReference type="ARBA" id="ARBA00022692"/>
    </source>
</evidence>
<feature type="transmembrane region" description="Helical" evidence="10">
    <location>
        <begin position="246"/>
        <end position="265"/>
    </location>
</feature>
<evidence type="ECO:0000256" key="4">
    <source>
        <dbReference type="ARBA" id="ARBA00022723"/>
    </source>
</evidence>
<evidence type="ECO:0000256" key="9">
    <source>
        <dbReference type="SAM" id="MobiDB-lite"/>
    </source>
</evidence>
<keyword evidence="5" id="KW-0732">Signal</keyword>
<keyword evidence="2" id="KW-1003">Cell membrane</keyword>
<dbReference type="Gene3D" id="2.60.40.1220">
    <property type="match status" value="1"/>
</dbReference>
<proteinExistence type="predicted"/>
<feature type="transmembrane region" description="Helical" evidence="10">
    <location>
        <begin position="375"/>
        <end position="395"/>
    </location>
</feature>
<dbReference type="PANTHER" id="PTHR34820:SF4">
    <property type="entry name" value="INNER MEMBRANE PROTEIN YEBZ"/>
    <property type="match status" value="1"/>
</dbReference>
<keyword evidence="4" id="KW-0479">Metal-binding</keyword>
<dbReference type="InterPro" id="IPR014756">
    <property type="entry name" value="Ig_E-set"/>
</dbReference>
<evidence type="ECO:0000256" key="6">
    <source>
        <dbReference type="ARBA" id="ARBA00022989"/>
    </source>
</evidence>
<dbReference type="RefSeq" id="WP_200502288.1">
    <property type="nucleotide sequence ID" value="NZ_JAEDAJ010000004.1"/>
</dbReference>
<comment type="subcellular location">
    <subcellularLocation>
        <location evidence="1">Cell membrane</location>
        <topology evidence="1">Multi-pass membrane protein</topology>
    </subcellularLocation>
</comment>
<comment type="caution">
    <text evidence="13">The sequence shown here is derived from an EMBL/GenBank/DDBJ whole genome shotgun (WGS) entry which is preliminary data.</text>
</comment>
<evidence type="ECO:0000313" key="14">
    <source>
        <dbReference type="Proteomes" id="UP000612352"/>
    </source>
</evidence>
<keyword evidence="6 10" id="KW-1133">Transmembrane helix</keyword>
<keyword evidence="8 10" id="KW-0472">Membrane</keyword>
<dbReference type="InterPro" id="IPR008457">
    <property type="entry name" value="Cu-R_CopD_dom"/>
</dbReference>
<feature type="transmembrane region" description="Helical" evidence="10">
    <location>
        <begin position="304"/>
        <end position="325"/>
    </location>
</feature>
<dbReference type="Pfam" id="PF05425">
    <property type="entry name" value="CopD"/>
    <property type="match status" value="1"/>
</dbReference>
<feature type="domain" description="Copper resistance protein D" evidence="12">
    <location>
        <begin position="336"/>
        <end position="435"/>
    </location>
</feature>
<gene>
    <name evidence="13" type="ORF">I8D64_09670</name>
</gene>
<dbReference type="EMBL" id="JAEDAJ010000004">
    <property type="protein sequence ID" value="MBK0331670.1"/>
    <property type="molecule type" value="Genomic_DNA"/>
</dbReference>
<feature type="compositionally biased region" description="Low complexity" evidence="9">
    <location>
        <begin position="131"/>
        <end position="152"/>
    </location>
</feature>
<evidence type="ECO:0000256" key="5">
    <source>
        <dbReference type="ARBA" id="ARBA00022729"/>
    </source>
</evidence>
<dbReference type="SUPFAM" id="SSF81296">
    <property type="entry name" value="E set domains"/>
    <property type="match status" value="1"/>
</dbReference>
<evidence type="ECO:0000256" key="8">
    <source>
        <dbReference type="ARBA" id="ARBA00023136"/>
    </source>
</evidence>
<keyword evidence="3 10" id="KW-0812">Transmembrane</keyword>
<evidence type="ECO:0000259" key="11">
    <source>
        <dbReference type="Pfam" id="PF04234"/>
    </source>
</evidence>
<feature type="transmembrane region" description="Helical" evidence="10">
    <location>
        <begin position="207"/>
        <end position="226"/>
    </location>
</feature>
<name>A0ABS1BAI9_9MICO</name>
<feature type="domain" description="CopC" evidence="11">
    <location>
        <begin position="32"/>
        <end position="124"/>
    </location>
</feature>
<reference evidence="13 14" key="1">
    <citation type="submission" date="2020-12" db="EMBL/GenBank/DDBJ databases">
        <title>Brachybacterium sp. MASK1Z-5, whole genome shotgun sequence.</title>
        <authorList>
            <person name="Tuo L."/>
        </authorList>
    </citation>
    <scope>NUCLEOTIDE SEQUENCE [LARGE SCALE GENOMIC DNA]</scope>
    <source>
        <strain evidence="13 14">MASK1Z-5</strain>
    </source>
</reference>
<sequence>MTHLRIPALRVLLGSILGVLLMLGGAAPALAHAQLESSSPADRTVLEHAPASATLTFDEHVRPIDGETRLTRPDGTSTTLEAHSRDDDVLAALPSDLADGSYVLTYRVVSADGHPVTGTLDFSVGAPSTIPAAPSAGSDSGADAGSGSGTHTAAHEEPGAGASTLVPVLTVAEYLSLLVMAGMLLCSVLVARGAAARAVMASPRATRALRVLALVAAAAAVLLVPVTAAEAAGWTRMGAGLSAPPVVGAGAVVLGAALVIGAGGARRPALSVPGALLALVAPVLVGHSASIAPRPLMLVADVAHLLAGAVWSGGLLAAIAMLTVLHRHSTAAEGVAVVRRFSLVALVSVLVLAASGTTMAVLILDAPSALVTSAWGRTLLVKLLVVAVAVGLAAWNRTRLLPAIASADAPWERLLRIMRREAALLLGVLAVTGLLVNLSPHVHSMESMSGPRPGAVGSEEPTGSWQIPTAAGSDESASPVARAALEIA</sequence>
<dbReference type="Proteomes" id="UP000612352">
    <property type="component" value="Unassembled WGS sequence"/>
</dbReference>
<evidence type="ECO:0000256" key="1">
    <source>
        <dbReference type="ARBA" id="ARBA00004651"/>
    </source>
</evidence>
<organism evidence="13 14">
    <name type="scientific">Brachybacterium halotolerans</name>
    <dbReference type="NCBI Taxonomy" id="2795215"/>
    <lineage>
        <taxon>Bacteria</taxon>
        <taxon>Bacillati</taxon>
        <taxon>Actinomycetota</taxon>
        <taxon>Actinomycetes</taxon>
        <taxon>Micrococcales</taxon>
        <taxon>Dermabacteraceae</taxon>
        <taxon>Brachybacterium</taxon>
    </lineage>
</organism>
<feature type="transmembrane region" description="Helical" evidence="10">
    <location>
        <begin position="174"/>
        <end position="195"/>
    </location>
</feature>
<feature type="transmembrane region" description="Helical" evidence="10">
    <location>
        <begin position="422"/>
        <end position="442"/>
    </location>
</feature>
<feature type="transmembrane region" description="Helical" evidence="10">
    <location>
        <begin position="272"/>
        <end position="292"/>
    </location>
</feature>
<evidence type="ECO:0000259" key="12">
    <source>
        <dbReference type="Pfam" id="PF05425"/>
    </source>
</evidence>
<evidence type="ECO:0000256" key="2">
    <source>
        <dbReference type="ARBA" id="ARBA00022475"/>
    </source>
</evidence>
<feature type="transmembrane region" description="Helical" evidence="10">
    <location>
        <begin position="337"/>
        <end position="363"/>
    </location>
</feature>
<keyword evidence="7" id="KW-0186">Copper</keyword>
<keyword evidence="14" id="KW-1185">Reference proteome</keyword>
<dbReference type="InterPro" id="IPR014755">
    <property type="entry name" value="Cu-Rt/internalin_Ig-like"/>
</dbReference>
<dbReference type="InterPro" id="IPR032694">
    <property type="entry name" value="CopC/D"/>
</dbReference>
<evidence type="ECO:0000313" key="13">
    <source>
        <dbReference type="EMBL" id="MBK0331670.1"/>
    </source>
</evidence>
<feature type="region of interest" description="Disordered" evidence="9">
    <location>
        <begin position="131"/>
        <end position="158"/>
    </location>
</feature>
<feature type="region of interest" description="Disordered" evidence="9">
    <location>
        <begin position="446"/>
        <end position="478"/>
    </location>
</feature>
<protein>
    <submittedName>
        <fullName evidence="13">Copper resistance protein CopC/CopD</fullName>
    </submittedName>
</protein>